<comment type="caution">
    <text evidence="5">The sequence shown here is derived from an EMBL/GenBank/DDBJ whole genome shotgun (WGS) entry which is preliminary data.</text>
</comment>
<dbReference type="EMBL" id="JADIXZ010000004">
    <property type="protein sequence ID" value="MBK6301347.1"/>
    <property type="molecule type" value="Genomic_DNA"/>
</dbReference>
<evidence type="ECO:0000256" key="4">
    <source>
        <dbReference type="PIRSR" id="PIRSR000858-1"/>
    </source>
</evidence>
<evidence type="ECO:0000256" key="2">
    <source>
        <dbReference type="ARBA" id="ARBA00022679"/>
    </source>
</evidence>
<dbReference type="PANTHER" id="PTHR43293">
    <property type="entry name" value="ACETATE COA-TRANSFERASE YDIF"/>
    <property type="match status" value="1"/>
</dbReference>
<dbReference type="PIRSF" id="PIRSF000858">
    <property type="entry name" value="SCOT-t"/>
    <property type="match status" value="1"/>
</dbReference>
<accession>A0A934X5W1</accession>
<evidence type="ECO:0000256" key="1">
    <source>
        <dbReference type="ARBA" id="ARBA00007154"/>
    </source>
</evidence>
<dbReference type="Proteomes" id="UP000718281">
    <property type="component" value="Unassembled WGS sequence"/>
</dbReference>
<keyword evidence="2 3" id="KW-0808">Transferase</keyword>
<dbReference type="InterPro" id="IPR014388">
    <property type="entry name" value="3-oxoacid_CoA-transferase"/>
</dbReference>
<evidence type="ECO:0000313" key="5">
    <source>
        <dbReference type="EMBL" id="MBK6301347.1"/>
    </source>
</evidence>
<dbReference type="SUPFAM" id="SSF100950">
    <property type="entry name" value="NagB/RpiA/CoA transferase-like"/>
    <property type="match status" value="2"/>
</dbReference>
<dbReference type="AlphaFoldDB" id="A0A934X5W1"/>
<protein>
    <submittedName>
        <fullName evidence="5">Acyl CoA:acetate/3-ketoacid CoA transferase</fullName>
    </submittedName>
</protein>
<evidence type="ECO:0000256" key="3">
    <source>
        <dbReference type="PIRNR" id="PIRNR000858"/>
    </source>
</evidence>
<name>A0A934X5W1_9MICO</name>
<dbReference type="InterPro" id="IPR037171">
    <property type="entry name" value="NagB/RpiA_transferase-like"/>
</dbReference>
<dbReference type="Pfam" id="PF01144">
    <property type="entry name" value="CoA_trans"/>
    <property type="match status" value="1"/>
</dbReference>
<dbReference type="GO" id="GO:0008410">
    <property type="term" value="F:CoA-transferase activity"/>
    <property type="evidence" value="ECO:0007669"/>
    <property type="project" value="InterPro"/>
</dbReference>
<sequence>MPRNKFRTVAEAVALISDGATVGLVGGGSGLQEAGALFAEVERRFLETGHPAGLTLVHALGIGDKAERGLNRFAHRGLVSAVIGGHWVWSPRMQALAADNEIEAYVLPGGVVGQLYREIGAGRPGLFTHVGLGTFVDPRHGGGRMNAAATRTLADVLEIDGREVMRYRPFPVDIALLRGSYADADGNISFAQECANLDMFDLALAAHNSGGKVIVQVRTAVDRGTIPARDVHIPGAWVDAVVVDPTQSMTYDIVYDPTMSGEVRGPVPPRPPEPFTERVAVARRAALELRDDAVVNYGFGMPDLVARIVADRGDTERYYQTIEHGVYGGDLLTGSLFGFGRNATAYIHGPSQFDFYAGGGLDLAFLGFGEFDARGNVNVSMLGGVTVGPGGFMDIAANARKVVFCGTFEAKGLRVRPVDGRLVVDQPGSVPKVVAQVDQVTFSGPQAVARGQEVLYVTERAVFRLTPEGIVLAEVAPGIDVQTQVLDRMGFAPLLPQPPAVIDGAIFRE</sequence>
<proteinExistence type="inferred from homology"/>
<dbReference type="Gene3D" id="3.40.1080.10">
    <property type="entry name" value="Glutaconate Coenzyme A-transferase"/>
    <property type="match status" value="2"/>
</dbReference>
<gene>
    <name evidence="5" type="ORF">IPF40_09975</name>
</gene>
<reference evidence="5 6" key="1">
    <citation type="submission" date="2020-10" db="EMBL/GenBank/DDBJ databases">
        <title>Connecting structure to function with the recovery of over 1000 high-quality activated sludge metagenome-assembled genomes encoding full-length rRNA genes using long-read sequencing.</title>
        <authorList>
            <person name="Singleton C.M."/>
            <person name="Petriglieri F."/>
            <person name="Kristensen J.M."/>
            <person name="Kirkegaard R.H."/>
            <person name="Michaelsen T.Y."/>
            <person name="Andersen M.H."/>
            <person name="Karst S.M."/>
            <person name="Dueholm M.S."/>
            <person name="Nielsen P.H."/>
            <person name="Albertsen M."/>
        </authorList>
    </citation>
    <scope>NUCLEOTIDE SEQUENCE [LARGE SCALE GENOMIC DNA]</scope>
    <source>
        <strain evidence="5">AalE_18-Q3-R2-46_BAT3C.188</strain>
    </source>
</reference>
<evidence type="ECO:0000313" key="6">
    <source>
        <dbReference type="Proteomes" id="UP000718281"/>
    </source>
</evidence>
<comment type="similarity">
    <text evidence="1 3">Belongs to the 3-oxoacid CoA-transferase family.</text>
</comment>
<dbReference type="PANTHER" id="PTHR43293:SF1">
    <property type="entry name" value="ACETATE COA-TRANSFERASE YDIF"/>
    <property type="match status" value="1"/>
</dbReference>
<dbReference type="GO" id="GO:0046952">
    <property type="term" value="P:ketone body catabolic process"/>
    <property type="evidence" value="ECO:0007669"/>
    <property type="project" value="InterPro"/>
</dbReference>
<organism evidence="5 6">
    <name type="scientific">Candidatus Phosphoribacter hodrii</name>
    <dbReference type="NCBI Taxonomy" id="2953743"/>
    <lineage>
        <taxon>Bacteria</taxon>
        <taxon>Bacillati</taxon>
        <taxon>Actinomycetota</taxon>
        <taxon>Actinomycetes</taxon>
        <taxon>Micrococcales</taxon>
        <taxon>Dermatophilaceae</taxon>
        <taxon>Candidatus Phosphoribacter</taxon>
    </lineage>
</organism>
<dbReference type="SMART" id="SM00882">
    <property type="entry name" value="CoA_trans"/>
    <property type="match status" value="1"/>
</dbReference>
<feature type="active site" description="5-glutamyl coenzyme A thioester intermediate" evidence="4">
    <location>
        <position position="323"/>
    </location>
</feature>
<dbReference type="InterPro" id="IPR004165">
    <property type="entry name" value="CoA_trans_fam_I"/>
</dbReference>